<keyword evidence="3" id="KW-1185">Reference proteome</keyword>
<accession>A0A9N7YL86</accession>
<dbReference type="Proteomes" id="UP001153269">
    <property type="component" value="Unassembled WGS sequence"/>
</dbReference>
<feature type="compositionally biased region" description="Basic and acidic residues" evidence="1">
    <location>
        <begin position="78"/>
        <end position="87"/>
    </location>
</feature>
<dbReference type="EMBL" id="CADEAL010001307">
    <property type="protein sequence ID" value="CAB1431117.1"/>
    <property type="molecule type" value="Genomic_DNA"/>
</dbReference>
<proteinExistence type="predicted"/>
<evidence type="ECO:0000256" key="1">
    <source>
        <dbReference type="SAM" id="MobiDB-lite"/>
    </source>
</evidence>
<comment type="caution">
    <text evidence="2">The sequence shown here is derived from an EMBL/GenBank/DDBJ whole genome shotgun (WGS) entry which is preliminary data.</text>
</comment>
<evidence type="ECO:0000313" key="2">
    <source>
        <dbReference type="EMBL" id="CAB1431117.1"/>
    </source>
</evidence>
<reference evidence="2" key="1">
    <citation type="submission" date="2020-03" db="EMBL/GenBank/DDBJ databases">
        <authorList>
            <person name="Weist P."/>
        </authorList>
    </citation>
    <scope>NUCLEOTIDE SEQUENCE</scope>
</reference>
<protein>
    <submittedName>
        <fullName evidence="2">Uncharacterized protein</fullName>
    </submittedName>
</protein>
<feature type="region of interest" description="Disordered" evidence="1">
    <location>
        <begin position="78"/>
        <end position="102"/>
    </location>
</feature>
<organism evidence="2 3">
    <name type="scientific">Pleuronectes platessa</name>
    <name type="common">European plaice</name>
    <dbReference type="NCBI Taxonomy" id="8262"/>
    <lineage>
        <taxon>Eukaryota</taxon>
        <taxon>Metazoa</taxon>
        <taxon>Chordata</taxon>
        <taxon>Craniata</taxon>
        <taxon>Vertebrata</taxon>
        <taxon>Euteleostomi</taxon>
        <taxon>Actinopterygii</taxon>
        <taxon>Neopterygii</taxon>
        <taxon>Teleostei</taxon>
        <taxon>Neoteleostei</taxon>
        <taxon>Acanthomorphata</taxon>
        <taxon>Carangaria</taxon>
        <taxon>Pleuronectiformes</taxon>
        <taxon>Pleuronectoidei</taxon>
        <taxon>Pleuronectidae</taxon>
        <taxon>Pleuronectes</taxon>
    </lineage>
</organism>
<gene>
    <name evidence="2" type="ORF">PLEPLA_LOCUS19116</name>
</gene>
<feature type="compositionally biased region" description="Polar residues" evidence="1">
    <location>
        <begin position="91"/>
        <end position="102"/>
    </location>
</feature>
<dbReference type="AlphaFoldDB" id="A0A9N7YL86"/>
<name>A0A9N7YL86_PLEPL</name>
<sequence>MKKRAPEGSLGWPDLRITPLAVVKLSLPISSSALPQPRLQLTETQRKMPCDTYRGARDVDQESVDGWIKTEDSTCAESIKDSLDKDLAPNPDQQPGISASER</sequence>
<evidence type="ECO:0000313" key="3">
    <source>
        <dbReference type="Proteomes" id="UP001153269"/>
    </source>
</evidence>